<feature type="domain" description="Lipoyl-binding" evidence="3">
    <location>
        <begin position="2"/>
        <end position="76"/>
    </location>
</feature>
<keyword evidence="6" id="KW-1185">Reference proteome</keyword>
<dbReference type="PROSITE" id="PS50968">
    <property type="entry name" value="BIOTINYL_LIPOYL"/>
    <property type="match status" value="1"/>
</dbReference>
<dbReference type="AlphaFoldDB" id="I7ZE12"/>
<comment type="caution">
    <text evidence="5">The sequence shown here is derived from an EMBL/GenBank/DDBJ whole genome shotgun (WGS) entry which is preliminary data.</text>
</comment>
<organism evidence="5 6">
    <name type="scientific">Hydrocarboniphaga effusa AP103</name>
    <dbReference type="NCBI Taxonomy" id="1172194"/>
    <lineage>
        <taxon>Bacteria</taxon>
        <taxon>Pseudomonadati</taxon>
        <taxon>Pseudomonadota</taxon>
        <taxon>Gammaproteobacteria</taxon>
        <taxon>Nevskiales</taxon>
        <taxon>Nevskiaceae</taxon>
        <taxon>Hydrocarboniphaga</taxon>
    </lineage>
</organism>
<comment type="cofactor">
    <cofactor evidence="1">
        <name>(R)-lipoate</name>
        <dbReference type="ChEBI" id="CHEBI:83088"/>
    </cofactor>
</comment>
<proteinExistence type="predicted"/>
<reference evidence="5 6" key="1">
    <citation type="journal article" date="2012" name="J. Bacteriol.">
        <title>Genome Sequence of n-Alkane-Degrading Hydrocarboniphaga effusa Strain AP103T (ATCC BAA-332T).</title>
        <authorList>
            <person name="Chang H.K."/>
            <person name="Zylstra G.J."/>
            <person name="Chae J.C."/>
        </authorList>
    </citation>
    <scope>NUCLEOTIDE SEQUENCE [LARGE SCALE GENOMIC DNA]</scope>
    <source>
        <strain evidence="5 6">AP103</strain>
    </source>
</reference>
<evidence type="ECO:0000313" key="6">
    <source>
        <dbReference type="Proteomes" id="UP000003704"/>
    </source>
</evidence>
<evidence type="ECO:0000256" key="1">
    <source>
        <dbReference type="ARBA" id="ARBA00001938"/>
    </source>
</evidence>
<reference evidence="5" key="2">
    <citation type="submission" date="2012-05" db="EMBL/GenBank/DDBJ databases">
        <authorList>
            <person name="Park J.-H."/>
            <person name="Zylstra G.J."/>
            <person name="Chae J.-C."/>
        </authorList>
    </citation>
    <scope>NUCLEOTIDE SEQUENCE</scope>
    <source>
        <strain evidence="5">AP103</strain>
    </source>
</reference>
<dbReference type="InterPro" id="IPR000089">
    <property type="entry name" value="Biotin_lipoyl"/>
</dbReference>
<evidence type="ECO:0000313" key="4">
    <source>
        <dbReference type="EMBL" id="EIT69932.1"/>
    </source>
</evidence>
<dbReference type="OrthoDB" id="5738366at2"/>
<dbReference type="InterPro" id="IPR003016">
    <property type="entry name" value="2-oxoA_DH_lipoyl-BS"/>
</dbReference>
<dbReference type="CDD" id="cd06849">
    <property type="entry name" value="lipoyl_domain"/>
    <property type="match status" value="1"/>
</dbReference>
<dbReference type="RefSeq" id="WP_007183215.1">
    <property type="nucleotide sequence ID" value="NZ_AKGD01000001.1"/>
</dbReference>
<protein>
    <submittedName>
        <fullName evidence="5">Biotin/lipoyl attachment domain-containing protein</fullName>
    </submittedName>
</protein>
<dbReference type="Gene3D" id="2.40.50.100">
    <property type="match status" value="1"/>
</dbReference>
<evidence type="ECO:0000313" key="5">
    <source>
        <dbReference type="EMBL" id="EIT70119.1"/>
    </source>
</evidence>
<dbReference type="STRING" id="1172194.WQQ_00690"/>
<accession>I7ZE12</accession>
<dbReference type="SUPFAM" id="SSF51230">
    <property type="entry name" value="Single hybrid motif"/>
    <property type="match status" value="1"/>
</dbReference>
<evidence type="ECO:0000259" key="3">
    <source>
        <dbReference type="PROSITE" id="PS50968"/>
    </source>
</evidence>
<name>I7ZE12_9GAMM</name>
<dbReference type="Proteomes" id="UP000003704">
    <property type="component" value="Unassembled WGS sequence"/>
</dbReference>
<dbReference type="EMBL" id="AKGD01000001">
    <property type="protein sequence ID" value="EIT69932.1"/>
    <property type="molecule type" value="Genomic_DNA"/>
</dbReference>
<dbReference type="EMBL" id="AKGD01000001">
    <property type="protein sequence ID" value="EIT70119.1"/>
    <property type="molecule type" value="Genomic_DNA"/>
</dbReference>
<gene>
    <name evidence="4" type="ORF">WQQ_00690</name>
    <name evidence="5" type="ORF">WQQ_02560</name>
</gene>
<evidence type="ECO:0000256" key="2">
    <source>
        <dbReference type="ARBA" id="ARBA00022823"/>
    </source>
</evidence>
<dbReference type="Pfam" id="PF00364">
    <property type="entry name" value="Biotin_lipoyl"/>
    <property type="match status" value="1"/>
</dbReference>
<dbReference type="InterPro" id="IPR011053">
    <property type="entry name" value="Single_hybrid_motif"/>
</dbReference>
<dbReference type="PROSITE" id="PS00189">
    <property type="entry name" value="LIPOYL"/>
    <property type="match status" value="1"/>
</dbReference>
<keyword evidence="2" id="KW-0450">Lipoyl</keyword>
<sequence length="76" mass="7914">MSTPIVLPKLGFSMTEGTLADWLVADGAAVMQGQLLYSLESDKSIQDIEAPASGRLKILHAAGAAYPVGTKLGEIV</sequence>